<dbReference type="UniPathway" id="UPA00988"/>
<evidence type="ECO:0000259" key="2">
    <source>
        <dbReference type="Pfam" id="PF23925"/>
    </source>
</evidence>
<dbReference type="InterPro" id="IPR006849">
    <property type="entry name" value="Elp1"/>
</dbReference>
<organism evidence="5">
    <name type="scientific">Gongylonema pulchrum</name>
    <dbReference type="NCBI Taxonomy" id="637853"/>
    <lineage>
        <taxon>Eukaryota</taxon>
        <taxon>Metazoa</taxon>
        <taxon>Ecdysozoa</taxon>
        <taxon>Nematoda</taxon>
        <taxon>Chromadorea</taxon>
        <taxon>Rhabditida</taxon>
        <taxon>Spirurina</taxon>
        <taxon>Spiruromorpha</taxon>
        <taxon>Spiruroidea</taxon>
        <taxon>Gongylonematidae</taxon>
        <taxon>Gongylonema</taxon>
    </lineage>
</organism>
<proteinExistence type="predicted"/>
<dbReference type="WBParaSite" id="GPUH_0001556301-mRNA-1">
    <property type="protein sequence ID" value="GPUH_0001556301-mRNA-1"/>
    <property type="gene ID" value="GPUH_0001556301"/>
</dbReference>
<dbReference type="InterPro" id="IPR056165">
    <property type="entry name" value="Beta-prop_ELP1_2nd"/>
</dbReference>
<evidence type="ECO:0000313" key="4">
    <source>
        <dbReference type="Proteomes" id="UP000271098"/>
    </source>
</evidence>
<dbReference type="GO" id="GO:0005829">
    <property type="term" value="C:cytosol"/>
    <property type="evidence" value="ECO:0007669"/>
    <property type="project" value="TreeGrafter"/>
</dbReference>
<dbReference type="EMBL" id="UYRT01082594">
    <property type="protein sequence ID" value="VDN26204.1"/>
    <property type="molecule type" value="Genomic_DNA"/>
</dbReference>
<name>A0A183E3K1_9BILA</name>
<feature type="domain" description="ELP1 alpha-solenoid" evidence="2">
    <location>
        <begin position="218"/>
        <end position="416"/>
    </location>
</feature>
<protein>
    <submittedName>
        <fullName evidence="5">CNH domain-containing protein</fullName>
    </submittedName>
</protein>
<evidence type="ECO:0000313" key="3">
    <source>
        <dbReference type="EMBL" id="VDN26204.1"/>
    </source>
</evidence>
<reference evidence="3 4" key="2">
    <citation type="submission" date="2018-11" db="EMBL/GenBank/DDBJ databases">
        <authorList>
            <consortium name="Pathogen Informatics"/>
        </authorList>
    </citation>
    <scope>NUCLEOTIDE SEQUENCE [LARGE SCALE GENOMIC DNA]</scope>
</reference>
<keyword evidence="4" id="KW-1185">Reference proteome</keyword>
<dbReference type="Pfam" id="PF23797">
    <property type="entry name" value="Beta-prop_ELP1_2nd"/>
    <property type="match status" value="1"/>
</dbReference>
<dbReference type="InterPro" id="IPR056167">
    <property type="entry name" value="A-sol_ELP1"/>
</dbReference>
<dbReference type="OrthoDB" id="40048at2759"/>
<sequence length="440" mass="50261">MPDECVCYNLVLHDSKLLSAVVATSSCALYSFALKGLAKRVVHTSVVQLNKFFSVCLFSSKDLFVWHSRTVNGFVLQQIDGSWIFLTREADSDIFTKTVMLSARDLLHHCHFLPCKNSCFGINKRNDLVVNGCPVIRHVGSYSVDKKHLLTVTFAPQTASSKLQIFELEDILKPVTKEFDSKRSRAVERGALLIGHETGGCRIWMQMPRGNLETIYLRQLQLRKLKELLDTCCFREAAVMMKKHRIDMNLFYDHNPEHFMGHIGQFVDDLNCAELLNLFITSLNDKDVTMGMYSDSYNQCRQQTVQSRATKVLQPNKLFVQLVCTAVREHILSRDESTVRELYTTVISTYLKENPPQISKALLELRKKSLKFHNGIELEKKWTAFVSMLAPAADLFRVALQTYDLNLALAVAQNLQMVTFFALCTTSHAWHIGKWQCCLF</sequence>
<dbReference type="GO" id="GO:0002926">
    <property type="term" value="P:tRNA wobble base 5-methoxycarbonylmethyl-2-thiouridinylation"/>
    <property type="evidence" value="ECO:0007669"/>
    <property type="project" value="TreeGrafter"/>
</dbReference>
<dbReference type="GO" id="GO:0000049">
    <property type="term" value="F:tRNA binding"/>
    <property type="evidence" value="ECO:0007669"/>
    <property type="project" value="TreeGrafter"/>
</dbReference>
<dbReference type="Pfam" id="PF23925">
    <property type="entry name" value="A-sol_ELP1"/>
    <property type="match status" value="1"/>
</dbReference>
<dbReference type="PANTHER" id="PTHR12747:SF0">
    <property type="entry name" value="ELONGATOR COMPLEX PROTEIN 1"/>
    <property type="match status" value="1"/>
</dbReference>
<evidence type="ECO:0000259" key="1">
    <source>
        <dbReference type="Pfam" id="PF23797"/>
    </source>
</evidence>
<feature type="domain" description="ELP1 N-terminal second beta-propeller" evidence="1">
    <location>
        <begin position="13"/>
        <end position="194"/>
    </location>
</feature>
<dbReference type="GO" id="GO:0033588">
    <property type="term" value="C:elongator holoenzyme complex"/>
    <property type="evidence" value="ECO:0007669"/>
    <property type="project" value="InterPro"/>
</dbReference>
<reference evidence="5" key="1">
    <citation type="submission" date="2016-06" db="UniProtKB">
        <authorList>
            <consortium name="WormBaseParasite"/>
        </authorList>
    </citation>
    <scope>IDENTIFICATION</scope>
</reference>
<evidence type="ECO:0000313" key="5">
    <source>
        <dbReference type="WBParaSite" id="GPUH_0001556301-mRNA-1"/>
    </source>
</evidence>
<accession>A0A183E3K1</accession>
<dbReference type="AlphaFoldDB" id="A0A183E3K1"/>
<dbReference type="PANTHER" id="PTHR12747">
    <property type="entry name" value="ELONGATOR COMPLEX PROTEIN 1"/>
    <property type="match status" value="1"/>
</dbReference>
<gene>
    <name evidence="3" type="ORF">GPUH_LOCUS15542</name>
</gene>
<dbReference type="Proteomes" id="UP000271098">
    <property type="component" value="Unassembled WGS sequence"/>
</dbReference>